<keyword evidence="3" id="KW-1185">Reference proteome</keyword>
<protein>
    <submittedName>
        <fullName evidence="2">Uncharacterized protein</fullName>
    </submittedName>
</protein>
<reference evidence="2" key="1">
    <citation type="submission" date="2020-06" db="EMBL/GenBank/DDBJ databases">
        <title>Draft genome of Bugula neritina, a colonial animal packing powerful symbionts and potential medicines.</title>
        <authorList>
            <person name="Rayko M."/>
        </authorList>
    </citation>
    <scope>NUCLEOTIDE SEQUENCE [LARGE SCALE GENOMIC DNA]</scope>
    <source>
        <strain evidence="2">Kwan_BN1</strain>
    </source>
</reference>
<dbReference type="EMBL" id="VXIV02000690">
    <property type="protein sequence ID" value="KAF6036669.1"/>
    <property type="molecule type" value="Genomic_DNA"/>
</dbReference>
<evidence type="ECO:0000313" key="3">
    <source>
        <dbReference type="Proteomes" id="UP000593567"/>
    </source>
</evidence>
<dbReference type="AlphaFoldDB" id="A0A7J7KDE2"/>
<name>A0A7J7KDE2_BUGNE</name>
<dbReference type="Proteomes" id="UP000593567">
    <property type="component" value="Unassembled WGS sequence"/>
</dbReference>
<evidence type="ECO:0000313" key="2">
    <source>
        <dbReference type="EMBL" id="KAF6036669.1"/>
    </source>
</evidence>
<feature type="region of interest" description="Disordered" evidence="1">
    <location>
        <begin position="1"/>
        <end position="32"/>
    </location>
</feature>
<organism evidence="2 3">
    <name type="scientific">Bugula neritina</name>
    <name type="common">Brown bryozoan</name>
    <name type="synonym">Sertularia neritina</name>
    <dbReference type="NCBI Taxonomy" id="10212"/>
    <lineage>
        <taxon>Eukaryota</taxon>
        <taxon>Metazoa</taxon>
        <taxon>Spiralia</taxon>
        <taxon>Lophotrochozoa</taxon>
        <taxon>Bryozoa</taxon>
        <taxon>Gymnolaemata</taxon>
        <taxon>Cheilostomatida</taxon>
        <taxon>Flustrina</taxon>
        <taxon>Buguloidea</taxon>
        <taxon>Bugulidae</taxon>
        <taxon>Bugula</taxon>
    </lineage>
</organism>
<feature type="compositionally biased region" description="Polar residues" evidence="1">
    <location>
        <begin position="13"/>
        <end position="26"/>
    </location>
</feature>
<sequence>MINRYHKQPRDSVWTTKESASTSRNGSLDDDEYSESIFEREIVYHEEEAKKAFYQLVGRSPIVYSWIGHAKQREMGAVDQAEFEEFQNMFDKPSLQKDPSALSDYKKEIEK</sequence>
<proteinExistence type="predicted"/>
<evidence type="ECO:0000256" key="1">
    <source>
        <dbReference type="SAM" id="MobiDB-lite"/>
    </source>
</evidence>
<accession>A0A7J7KDE2</accession>
<comment type="caution">
    <text evidence="2">The sequence shown here is derived from an EMBL/GenBank/DDBJ whole genome shotgun (WGS) entry which is preliminary data.</text>
</comment>
<gene>
    <name evidence="2" type="ORF">EB796_005014</name>
</gene>